<dbReference type="PROSITE" id="PS50948">
    <property type="entry name" value="PAN"/>
    <property type="match status" value="2"/>
</dbReference>
<name>A0AA85K7H1_TRIRE</name>
<feature type="domain" description="Apple" evidence="2">
    <location>
        <begin position="45"/>
        <end position="125"/>
    </location>
</feature>
<dbReference type="WBParaSite" id="TREG1_78420.1">
    <property type="protein sequence ID" value="TREG1_78420.1"/>
    <property type="gene ID" value="TREG1_78420"/>
</dbReference>
<dbReference type="Proteomes" id="UP000050795">
    <property type="component" value="Unassembled WGS sequence"/>
</dbReference>
<evidence type="ECO:0000256" key="1">
    <source>
        <dbReference type="SAM" id="Phobius"/>
    </source>
</evidence>
<reference evidence="4" key="2">
    <citation type="submission" date="2023-11" db="UniProtKB">
        <authorList>
            <consortium name="WormBaseParasite"/>
        </authorList>
    </citation>
    <scope>IDENTIFICATION</scope>
</reference>
<keyword evidence="1" id="KW-0472">Membrane</keyword>
<dbReference type="InterPro" id="IPR003609">
    <property type="entry name" value="Pan_app"/>
</dbReference>
<evidence type="ECO:0000259" key="2">
    <source>
        <dbReference type="PROSITE" id="PS50948"/>
    </source>
</evidence>
<reference evidence="3" key="1">
    <citation type="submission" date="2022-06" db="EMBL/GenBank/DDBJ databases">
        <authorList>
            <person name="Berger JAMES D."/>
            <person name="Berger JAMES D."/>
        </authorList>
    </citation>
    <scope>NUCLEOTIDE SEQUENCE [LARGE SCALE GENOMIC DNA]</scope>
</reference>
<organism evidence="3 4">
    <name type="scientific">Trichobilharzia regenti</name>
    <name type="common">Nasal bird schistosome</name>
    <dbReference type="NCBI Taxonomy" id="157069"/>
    <lineage>
        <taxon>Eukaryota</taxon>
        <taxon>Metazoa</taxon>
        <taxon>Spiralia</taxon>
        <taxon>Lophotrochozoa</taxon>
        <taxon>Platyhelminthes</taxon>
        <taxon>Trematoda</taxon>
        <taxon>Digenea</taxon>
        <taxon>Strigeidida</taxon>
        <taxon>Schistosomatoidea</taxon>
        <taxon>Schistosomatidae</taxon>
        <taxon>Trichobilharzia</taxon>
    </lineage>
</organism>
<protein>
    <recommendedName>
        <fullName evidence="2">Apple domain-containing protein</fullName>
    </recommendedName>
</protein>
<dbReference type="AlphaFoldDB" id="A0AA85K7H1"/>
<accession>A0AA85K7H1</accession>
<sequence length="242" mass="27457">MIKSLIIITIVCIIIHFIIYAYTAGFVFISTCDNQSTMLNDTMNCTHSRWLAARGLPNESYLVNYTMTRVKTSKTCFFECQSNPNCHAYLFQLNSSTVCTLYNKPVDRSVPRSNRTSYHFGTRACCNINNDFMVLVFCSPCDYCQNVTNCSAVRWIGRPGLPVRSFIANYTLAVVNTTKSCLDECQLNTQCFAYSHSLNLSTHCTLYNRTIKTGSNDPNILLSHAYATMDCCRRFSGDFLYC</sequence>
<keyword evidence="1" id="KW-0812">Transmembrane</keyword>
<evidence type="ECO:0000313" key="4">
    <source>
        <dbReference type="WBParaSite" id="TREG1_78420.1"/>
    </source>
</evidence>
<evidence type="ECO:0000313" key="3">
    <source>
        <dbReference type="Proteomes" id="UP000050795"/>
    </source>
</evidence>
<keyword evidence="1" id="KW-1133">Transmembrane helix</keyword>
<feature type="transmembrane region" description="Helical" evidence="1">
    <location>
        <begin position="5"/>
        <end position="29"/>
    </location>
</feature>
<feature type="domain" description="Apple" evidence="2">
    <location>
        <begin position="150"/>
        <end position="231"/>
    </location>
</feature>
<proteinExistence type="predicted"/>
<keyword evidence="3" id="KW-1185">Reference proteome</keyword>